<protein>
    <submittedName>
        <fullName evidence="1">Uncharacterized protein</fullName>
    </submittedName>
</protein>
<organism evidence="1 2">
    <name type="scientific">Pristionchus pacificus</name>
    <name type="common">Parasitic nematode worm</name>
    <dbReference type="NCBI Taxonomy" id="54126"/>
    <lineage>
        <taxon>Eukaryota</taxon>
        <taxon>Metazoa</taxon>
        <taxon>Ecdysozoa</taxon>
        <taxon>Nematoda</taxon>
        <taxon>Chromadorea</taxon>
        <taxon>Rhabditida</taxon>
        <taxon>Rhabditina</taxon>
        <taxon>Diplogasteromorpha</taxon>
        <taxon>Diplogasteroidea</taxon>
        <taxon>Neodiplogasteridae</taxon>
        <taxon>Pristionchus</taxon>
    </lineage>
</organism>
<gene>
    <name evidence="1" type="primary">WBGene00284235</name>
</gene>
<dbReference type="Proteomes" id="UP000005239">
    <property type="component" value="Unassembled WGS sequence"/>
</dbReference>
<reference evidence="2" key="1">
    <citation type="journal article" date="2008" name="Nat. Genet.">
        <title>The Pristionchus pacificus genome provides a unique perspective on nematode lifestyle and parasitism.</title>
        <authorList>
            <person name="Dieterich C."/>
            <person name="Clifton S.W."/>
            <person name="Schuster L.N."/>
            <person name="Chinwalla A."/>
            <person name="Delehaunty K."/>
            <person name="Dinkelacker I."/>
            <person name="Fulton L."/>
            <person name="Fulton R."/>
            <person name="Godfrey J."/>
            <person name="Minx P."/>
            <person name="Mitreva M."/>
            <person name="Roeseler W."/>
            <person name="Tian H."/>
            <person name="Witte H."/>
            <person name="Yang S.P."/>
            <person name="Wilson R.K."/>
            <person name="Sommer R.J."/>
        </authorList>
    </citation>
    <scope>NUCLEOTIDE SEQUENCE [LARGE SCALE GENOMIC DNA]</scope>
    <source>
        <strain evidence="2">PS312</strain>
    </source>
</reference>
<reference evidence="1" key="2">
    <citation type="submission" date="2022-06" db="UniProtKB">
        <authorList>
            <consortium name="EnsemblMetazoa"/>
        </authorList>
    </citation>
    <scope>IDENTIFICATION</scope>
    <source>
        <strain evidence="1">PS312</strain>
    </source>
</reference>
<sequence length="126" mass="13170">MKKRGKGRAVRGPAGNHGGSIDRPGLGLTTGSGAAKFRPDGLLAGSTKVRTSGLRQYDVGGRTRRRGGTIGEKGCKEEEEEERVVCRAPDTQATPATQPICASHSPLFPVSLTTLGVCTLSIPRSL</sequence>
<proteinExistence type="predicted"/>
<evidence type="ECO:0000313" key="2">
    <source>
        <dbReference type="Proteomes" id="UP000005239"/>
    </source>
</evidence>
<evidence type="ECO:0000313" key="1">
    <source>
        <dbReference type="EnsemblMetazoa" id="PPA45866.1"/>
    </source>
</evidence>
<dbReference type="EnsemblMetazoa" id="PPA45866.1">
    <property type="protein sequence ID" value="PPA45866.1"/>
    <property type="gene ID" value="WBGene00284235"/>
</dbReference>
<name>A0A2A6C0C6_PRIPA</name>
<dbReference type="AlphaFoldDB" id="A0A2A6C0C6"/>
<accession>A0A8R1V407</accession>
<accession>A0A2A6C0C6</accession>
<keyword evidence="2" id="KW-1185">Reference proteome</keyword>